<dbReference type="RefSeq" id="WP_176624613.1">
    <property type="nucleotide sequence ID" value="NZ_JABXXQ010000219.1"/>
</dbReference>
<dbReference type="Pfam" id="PF08543">
    <property type="entry name" value="Phos_pyr_kin"/>
    <property type="match status" value="1"/>
</dbReference>
<dbReference type="NCBIfam" id="NF004398">
    <property type="entry name" value="PRK05756.1"/>
    <property type="match status" value="1"/>
</dbReference>
<protein>
    <recommendedName>
        <fullName evidence="1">pyridoxal kinase</fullName>
        <ecNumber evidence="1">2.7.1.35</ecNumber>
    </recommendedName>
</protein>
<evidence type="ECO:0000256" key="4">
    <source>
        <dbReference type="ARBA" id="ARBA00022777"/>
    </source>
</evidence>
<dbReference type="PANTHER" id="PTHR10534:SF2">
    <property type="entry name" value="PYRIDOXAL KINASE"/>
    <property type="match status" value="1"/>
</dbReference>
<organism evidence="7 9">
    <name type="scientific">Endobacter medicaginis</name>
    <dbReference type="NCBI Taxonomy" id="1181271"/>
    <lineage>
        <taxon>Bacteria</taxon>
        <taxon>Pseudomonadati</taxon>
        <taxon>Pseudomonadota</taxon>
        <taxon>Alphaproteobacteria</taxon>
        <taxon>Acetobacterales</taxon>
        <taxon>Acetobacteraceae</taxon>
        <taxon>Endobacter</taxon>
    </lineage>
</organism>
<evidence type="ECO:0000256" key="2">
    <source>
        <dbReference type="ARBA" id="ARBA00022679"/>
    </source>
</evidence>
<dbReference type="SUPFAM" id="SSF53613">
    <property type="entry name" value="Ribokinase-like"/>
    <property type="match status" value="1"/>
</dbReference>
<dbReference type="InterPro" id="IPR004625">
    <property type="entry name" value="PyrdxlKinase"/>
</dbReference>
<feature type="domain" description="Pyridoxamine kinase/Phosphomethylpyrimidine kinase" evidence="6">
    <location>
        <begin position="103"/>
        <end position="256"/>
    </location>
</feature>
<dbReference type="EMBL" id="JABXXQ010000219">
    <property type="protein sequence ID" value="NVN30792.1"/>
    <property type="molecule type" value="Genomic_DNA"/>
</dbReference>
<keyword evidence="5" id="KW-0067">ATP-binding</keyword>
<proteinExistence type="predicted"/>
<dbReference type="Gene3D" id="3.40.1190.20">
    <property type="match status" value="1"/>
</dbReference>
<dbReference type="InterPro" id="IPR013749">
    <property type="entry name" value="PM/HMP-P_kinase-1"/>
</dbReference>
<evidence type="ECO:0000313" key="9">
    <source>
        <dbReference type="Proteomes" id="UP000557688"/>
    </source>
</evidence>
<evidence type="ECO:0000256" key="1">
    <source>
        <dbReference type="ARBA" id="ARBA00012104"/>
    </source>
</evidence>
<dbReference type="EC" id="2.7.1.35" evidence="1"/>
<dbReference type="CDD" id="cd01173">
    <property type="entry name" value="pyridoxal_pyridoxamine_kinase"/>
    <property type="match status" value="1"/>
</dbReference>
<evidence type="ECO:0000313" key="8">
    <source>
        <dbReference type="EMBL" id="NVN30792.1"/>
    </source>
</evidence>
<evidence type="ECO:0000259" key="6">
    <source>
        <dbReference type="Pfam" id="PF08543"/>
    </source>
</evidence>
<evidence type="ECO:0000256" key="3">
    <source>
        <dbReference type="ARBA" id="ARBA00022741"/>
    </source>
</evidence>
<keyword evidence="2 7" id="KW-0808">Transferase</keyword>
<reference evidence="8 10" key="1">
    <citation type="submission" date="2020-06" db="EMBL/GenBank/DDBJ databases">
        <title>Description of novel acetic acid bacteria.</title>
        <authorList>
            <person name="Sombolestani A."/>
        </authorList>
    </citation>
    <scope>NUCLEOTIDE SEQUENCE [LARGE SCALE GENOMIC DNA]</scope>
    <source>
        <strain evidence="8 10">LMG 26838</strain>
    </source>
</reference>
<dbReference type="EMBL" id="JACHXV010000002">
    <property type="protein sequence ID" value="MBB3172633.1"/>
    <property type="molecule type" value="Genomic_DNA"/>
</dbReference>
<keyword evidence="4 7" id="KW-0418">Kinase</keyword>
<dbReference type="GO" id="GO:0005524">
    <property type="term" value="F:ATP binding"/>
    <property type="evidence" value="ECO:0007669"/>
    <property type="project" value="UniProtKB-KW"/>
</dbReference>
<keyword evidence="3" id="KW-0547">Nucleotide-binding</keyword>
<dbReference type="GO" id="GO:0008478">
    <property type="term" value="F:pyridoxal kinase activity"/>
    <property type="evidence" value="ECO:0007669"/>
    <property type="project" value="UniProtKB-EC"/>
</dbReference>
<accession>A0A839UW77</accession>
<dbReference type="PANTHER" id="PTHR10534">
    <property type="entry name" value="PYRIDOXAL KINASE"/>
    <property type="match status" value="1"/>
</dbReference>
<dbReference type="NCBIfam" id="TIGR00687">
    <property type="entry name" value="pyridox_kin"/>
    <property type="match status" value="1"/>
</dbReference>
<evidence type="ECO:0000313" key="7">
    <source>
        <dbReference type="EMBL" id="MBB3172633.1"/>
    </source>
</evidence>
<keyword evidence="9" id="KW-1185">Reference proteome</keyword>
<gene>
    <name evidence="8" type="primary">pdxY</name>
    <name evidence="7" type="ORF">FHR90_000447</name>
    <name evidence="8" type="ORF">HUK83_10670</name>
</gene>
<dbReference type="Proteomes" id="UP000557688">
    <property type="component" value="Unassembled WGS sequence"/>
</dbReference>
<dbReference type="Proteomes" id="UP000565205">
    <property type="component" value="Unassembled WGS sequence"/>
</dbReference>
<dbReference type="GO" id="GO:0005829">
    <property type="term" value="C:cytosol"/>
    <property type="evidence" value="ECO:0007669"/>
    <property type="project" value="TreeGrafter"/>
</dbReference>
<dbReference type="InterPro" id="IPR029056">
    <property type="entry name" value="Ribokinase-like"/>
</dbReference>
<reference evidence="7 9" key="2">
    <citation type="submission" date="2020-08" db="EMBL/GenBank/DDBJ databases">
        <title>Genomic Encyclopedia of Type Strains, Phase III (KMG-III): the genomes of soil and plant-associated and newly described type strains.</title>
        <authorList>
            <person name="Whitman W."/>
        </authorList>
    </citation>
    <scope>NUCLEOTIDE SEQUENCE [LARGE SCALE GENOMIC DNA]</scope>
    <source>
        <strain evidence="7 9">CECT 8088</strain>
    </source>
</reference>
<evidence type="ECO:0000313" key="10">
    <source>
        <dbReference type="Proteomes" id="UP000565205"/>
    </source>
</evidence>
<dbReference type="AlphaFoldDB" id="A0A839UW77"/>
<name>A0A839UW77_9PROT</name>
<sequence length="290" mass="30437">MNILSIQSWVAYGHVGNAAAVFPLQSLGHEVWAIHTVQFSNHTGYGAWTGMVTPPDTIAGLVDGMAARGALAGVGAVLSGYVGDPATGDAILGAVRRVRDARQDALWCCDPVIGDVGRGVFVRPGVAEFFANQAVKQADILTPNLFELGRLTGAPDITTEVRALAAAEALAARMRPAGPRIVAVTSLDLDDTPADALDLLVLHGDHRTRLRTRRLDVQVNGAGDLIAALFLHHVCAGADAATALRRAASSVWSVLEATRPDPVTDRGELALIAARDAIANPTVEILAWQV</sequence>
<dbReference type="GO" id="GO:0009443">
    <property type="term" value="P:pyridoxal 5'-phosphate salvage"/>
    <property type="evidence" value="ECO:0007669"/>
    <property type="project" value="InterPro"/>
</dbReference>
<evidence type="ECO:0000256" key="5">
    <source>
        <dbReference type="ARBA" id="ARBA00022840"/>
    </source>
</evidence>
<comment type="caution">
    <text evidence="7">The sequence shown here is derived from an EMBL/GenBank/DDBJ whole genome shotgun (WGS) entry which is preliminary data.</text>
</comment>